<name>A0A0E9XHB9_ANGAN</name>
<dbReference type="EMBL" id="GBXM01007484">
    <property type="protein sequence ID" value="JAI01094.1"/>
    <property type="molecule type" value="Transcribed_RNA"/>
</dbReference>
<accession>A0A0E9XHB9</accession>
<dbReference type="AlphaFoldDB" id="A0A0E9XHB9"/>
<protein>
    <submittedName>
        <fullName evidence="1">Uncharacterized protein</fullName>
    </submittedName>
</protein>
<reference evidence="1" key="1">
    <citation type="submission" date="2014-11" db="EMBL/GenBank/DDBJ databases">
        <authorList>
            <person name="Amaro Gonzalez C."/>
        </authorList>
    </citation>
    <scope>NUCLEOTIDE SEQUENCE</scope>
</reference>
<reference evidence="1" key="2">
    <citation type="journal article" date="2015" name="Fish Shellfish Immunol.">
        <title>Early steps in the European eel (Anguilla anguilla)-Vibrio vulnificus interaction in the gills: Role of the RtxA13 toxin.</title>
        <authorList>
            <person name="Callol A."/>
            <person name="Pajuelo D."/>
            <person name="Ebbesson L."/>
            <person name="Teles M."/>
            <person name="MacKenzie S."/>
            <person name="Amaro C."/>
        </authorList>
    </citation>
    <scope>NUCLEOTIDE SEQUENCE</scope>
</reference>
<sequence>MYNYKRFLVNFAFSGIGSKRLETLPLQTFQVTTVQTDRCSFLILFLQCVCSVGYDQYVAFENFEIMLALTVNCRRVVQLNYFYFILFYFIVKD</sequence>
<proteinExistence type="predicted"/>
<organism evidence="1">
    <name type="scientific">Anguilla anguilla</name>
    <name type="common">European freshwater eel</name>
    <name type="synonym">Muraena anguilla</name>
    <dbReference type="NCBI Taxonomy" id="7936"/>
    <lineage>
        <taxon>Eukaryota</taxon>
        <taxon>Metazoa</taxon>
        <taxon>Chordata</taxon>
        <taxon>Craniata</taxon>
        <taxon>Vertebrata</taxon>
        <taxon>Euteleostomi</taxon>
        <taxon>Actinopterygii</taxon>
        <taxon>Neopterygii</taxon>
        <taxon>Teleostei</taxon>
        <taxon>Anguilliformes</taxon>
        <taxon>Anguillidae</taxon>
        <taxon>Anguilla</taxon>
    </lineage>
</organism>
<evidence type="ECO:0000313" key="1">
    <source>
        <dbReference type="EMBL" id="JAI01094.1"/>
    </source>
</evidence>